<dbReference type="InterPro" id="IPR001251">
    <property type="entry name" value="CRAL-TRIO_dom"/>
</dbReference>
<reference evidence="3" key="1">
    <citation type="submission" date="2022-10" db="EMBL/GenBank/DDBJ databases">
        <title>Tapping the CABI collections for fungal endophytes: first genome assemblies for Collariella, Neodidymelliopsis, Ascochyta clinopodiicola, Didymella pomorum, Didymosphaeria variabile, Neocosmospora piperis and Neocucurbitaria cava.</title>
        <authorList>
            <person name="Hill R."/>
        </authorList>
    </citation>
    <scope>NUCLEOTIDE SEQUENCE</scope>
    <source>
        <strain evidence="3">IMI 355082</strain>
    </source>
</reference>
<feature type="compositionally biased region" description="Basic and acidic residues" evidence="1">
    <location>
        <begin position="447"/>
        <end position="458"/>
    </location>
</feature>
<feature type="domain" description="CRAL-TRIO" evidence="2">
    <location>
        <begin position="198"/>
        <end position="361"/>
    </location>
</feature>
<dbReference type="PROSITE" id="PS50191">
    <property type="entry name" value="CRAL_TRIO"/>
    <property type="match status" value="1"/>
</dbReference>
<organism evidence="3 4">
    <name type="scientific">Gnomoniopsis smithogilvyi</name>
    <dbReference type="NCBI Taxonomy" id="1191159"/>
    <lineage>
        <taxon>Eukaryota</taxon>
        <taxon>Fungi</taxon>
        <taxon>Dikarya</taxon>
        <taxon>Ascomycota</taxon>
        <taxon>Pezizomycotina</taxon>
        <taxon>Sordariomycetes</taxon>
        <taxon>Sordariomycetidae</taxon>
        <taxon>Diaporthales</taxon>
        <taxon>Gnomoniaceae</taxon>
        <taxon>Gnomoniopsis</taxon>
    </lineage>
</organism>
<name>A0A9W8YM68_9PEZI</name>
<dbReference type="OrthoDB" id="43460at2759"/>
<sequence>MSGIQHEELPGRVGNLTPDQEQKLRELWAAIFKVCAVGDPEGAEDDAASTTGTEPLADKSTNAKEKPKKRRITMFSRKGHKDKNGDSDAASTASGVSSSVKADDADDKYGQNKQFLETLANTSPEIIRATIWSMVKHDHPDALVLRFLRARKWDVNKALVMLVSTMNWRATEMHVDDEIMKNGEAAMVELTNSDDPKKKQLGEDFMAQIRMGKSFLHGLDNKGRPICVVRVRCHHQGEQCEESLERYTVYLIETARMVLRPPVDTATVLFDMTGFSMANMDYTPLKFMIKCFEANYPESLGSVLVHKSPWLFQGIWKVIRGWLDPVVASKVHFTNNIKDLEDFISASRVPKELDGDEDFEYKYVEPVPGENDKMNDTTTRDGLLAAREQLYQDYEEATAQWIRNPEDAAIKAQRDSIAAKLRVDYWQLDEYVRARALVDRTGWIQGEKVEPYPTKKEAAVQTSENGVGTSSDDVD</sequence>
<dbReference type="Pfam" id="PF00650">
    <property type="entry name" value="CRAL_TRIO"/>
    <property type="match status" value="1"/>
</dbReference>
<dbReference type="EMBL" id="JAPEVB010000005">
    <property type="protein sequence ID" value="KAJ4387937.1"/>
    <property type="molecule type" value="Genomic_DNA"/>
</dbReference>
<feature type="region of interest" description="Disordered" evidence="1">
    <location>
        <begin position="40"/>
        <end position="106"/>
    </location>
</feature>
<feature type="region of interest" description="Disordered" evidence="1">
    <location>
        <begin position="446"/>
        <end position="475"/>
    </location>
</feature>
<dbReference type="CDD" id="cd00170">
    <property type="entry name" value="SEC14"/>
    <property type="match status" value="1"/>
</dbReference>
<dbReference type="InterPro" id="IPR011074">
    <property type="entry name" value="CRAL/TRIO_N_dom"/>
</dbReference>
<evidence type="ECO:0000256" key="1">
    <source>
        <dbReference type="SAM" id="MobiDB-lite"/>
    </source>
</evidence>
<feature type="compositionally biased region" description="Basic residues" evidence="1">
    <location>
        <begin position="66"/>
        <end position="81"/>
    </location>
</feature>
<feature type="compositionally biased region" description="Low complexity" evidence="1">
    <location>
        <begin position="87"/>
        <end position="100"/>
    </location>
</feature>
<dbReference type="Proteomes" id="UP001140453">
    <property type="component" value="Unassembled WGS sequence"/>
</dbReference>
<keyword evidence="4" id="KW-1185">Reference proteome</keyword>
<feature type="compositionally biased region" description="Polar residues" evidence="1">
    <location>
        <begin position="460"/>
        <end position="475"/>
    </location>
</feature>
<evidence type="ECO:0000313" key="4">
    <source>
        <dbReference type="Proteomes" id="UP001140453"/>
    </source>
</evidence>
<proteinExistence type="predicted"/>
<dbReference type="InterPro" id="IPR036273">
    <property type="entry name" value="CRAL/TRIO_N_dom_sf"/>
</dbReference>
<dbReference type="Pfam" id="PF03765">
    <property type="entry name" value="CRAL_TRIO_N"/>
    <property type="match status" value="1"/>
</dbReference>
<dbReference type="AlphaFoldDB" id="A0A9W8YM68"/>
<dbReference type="InterPro" id="IPR036865">
    <property type="entry name" value="CRAL-TRIO_dom_sf"/>
</dbReference>
<dbReference type="InterPro" id="IPR052432">
    <property type="entry name" value="PITP/CRAL-TRIO"/>
</dbReference>
<dbReference type="SUPFAM" id="SSF52087">
    <property type="entry name" value="CRAL/TRIO domain"/>
    <property type="match status" value="1"/>
</dbReference>
<dbReference type="SMART" id="SM00516">
    <property type="entry name" value="SEC14"/>
    <property type="match status" value="1"/>
</dbReference>
<comment type="caution">
    <text evidence="3">The sequence shown here is derived from an EMBL/GenBank/DDBJ whole genome shotgun (WGS) entry which is preliminary data.</text>
</comment>
<dbReference type="Gene3D" id="3.40.525.10">
    <property type="entry name" value="CRAL-TRIO lipid binding domain"/>
    <property type="match status" value="1"/>
</dbReference>
<evidence type="ECO:0000259" key="2">
    <source>
        <dbReference type="PROSITE" id="PS50191"/>
    </source>
</evidence>
<protein>
    <submittedName>
        <fullName evidence="3">Phosphatidylinositol transfer protein csr1</fullName>
    </submittedName>
</protein>
<evidence type="ECO:0000313" key="3">
    <source>
        <dbReference type="EMBL" id="KAJ4387937.1"/>
    </source>
</evidence>
<dbReference type="SMART" id="SM01100">
    <property type="entry name" value="CRAL_TRIO_N"/>
    <property type="match status" value="1"/>
</dbReference>
<dbReference type="PANTHER" id="PTHR46590:SF1">
    <property type="entry name" value="PHOSPHATIDYLINOSITOL TRANSFER PROTEIN CSR1"/>
    <property type="match status" value="1"/>
</dbReference>
<dbReference type="SUPFAM" id="SSF46938">
    <property type="entry name" value="CRAL/TRIO N-terminal domain"/>
    <property type="match status" value="1"/>
</dbReference>
<dbReference type="PANTHER" id="PTHR46590">
    <property type="entry name" value="PHOSPHATIDYLINOSITOL TRANSFER PROTEIN CSR1-RELATED"/>
    <property type="match status" value="1"/>
</dbReference>
<gene>
    <name evidence="3" type="primary">CSR1_2</name>
    <name evidence="3" type="ORF">N0V93_008540</name>
</gene>
<accession>A0A9W8YM68</accession>